<evidence type="ECO:0000256" key="4">
    <source>
        <dbReference type="ARBA" id="ARBA00022475"/>
    </source>
</evidence>
<evidence type="ECO:0000256" key="1">
    <source>
        <dbReference type="ARBA" id="ARBA00004651"/>
    </source>
</evidence>
<comment type="subcellular location">
    <subcellularLocation>
        <location evidence="1">Cell membrane</location>
        <topology evidence="1">Multi-pass membrane protein</topology>
    </subcellularLocation>
</comment>
<keyword evidence="13" id="KW-1185">Reference proteome</keyword>
<dbReference type="PANTHER" id="PTHR32507">
    <property type="entry name" value="NA(+)/H(+) ANTIPORTER 1"/>
    <property type="match status" value="1"/>
</dbReference>
<evidence type="ECO:0000256" key="5">
    <source>
        <dbReference type="ARBA" id="ARBA00022692"/>
    </source>
</evidence>
<evidence type="ECO:0000256" key="3">
    <source>
        <dbReference type="ARBA" id="ARBA00022449"/>
    </source>
</evidence>
<feature type="transmembrane region" description="Helical" evidence="10">
    <location>
        <begin position="278"/>
        <end position="297"/>
    </location>
</feature>
<dbReference type="InterPro" id="IPR038770">
    <property type="entry name" value="Na+/solute_symporter_sf"/>
</dbReference>
<dbReference type="GO" id="GO:0005886">
    <property type="term" value="C:plasma membrane"/>
    <property type="evidence" value="ECO:0007669"/>
    <property type="project" value="UniProtKB-SubCell"/>
</dbReference>
<keyword evidence="4" id="KW-1003">Cell membrane</keyword>
<dbReference type="AlphaFoldDB" id="A0A543HX62"/>
<keyword evidence="2" id="KW-0813">Transport</keyword>
<feature type="region of interest" description="Disordered" evidence="9">
    <location>
        <begin position="413"/>
        <end position="456"/>
    </location>
</feature>
<name>A0A543HX62_9MICO</name>
<keyword evidence="6 10" id="KW-1133">Transmembrane helix</keyword>
<feature type="transmembrane region" description="Helical" evidence="10">
    <location>
        <begin position="28"/>
        <end position="49"/>
    </location>
</feature>
<evidence type="ECO:0000256" key="2">
    <source>
        <dbReference type="ARBA" id="ARBA00022448"/>
    </source>
</evidence>
<keyword evidence="7" id="KW-0406">Ion transport</keyword>
<dbReference type="InterPro" id="IPR006153">
    <property type="entry name" value="Cation/H_exchanger_TM"/>
</dbReference>
<evidence type="ECO:0000256" key="10">
    <source>
        <dbReference type="SAM" id="Phobius"/>
    </source>
</evidence>
<evidence type="ECO:0000256" key="7">
    <source>
        <dbReference type="ARBA" id="ARBA00023065"/>
    </source>
</evidence>
<gene>
    <name evidence="12" type="ORF">FBY41_2913</name>
</gene>
<sequence length="456" mass="47499">MTAVLTVAVLLIVYGVTSRPLDRRGITSAMTFVTLGLVTGASGFGWLDVPLDSAVVERLTELALVFLLFSDSVRMDLKALRHSAAWPSRLLVIAIPGTMVLGFVMGLVVFPGMAVASAFLLATMLCSTDAALGQRVVDDPRVPPRVRQALDVESGFDDGIAVPFFLVALDLTMATLVGGVTSAVLTNIAAQIGWGLLAGLSTGAVGGLALRQADRRGWIKPEWRQAVTFAIAISAYAVAVTLGGSGFIAAFVGGMVFGAVSGQHGLRTTYLTEEVGNVLAAVTWMGFGALAISAVWHDITWKVVLYAVLSLTVVRMVPVAIAMLRTGAARQTVAFMGWFGPRGLASVVFLLLAMERGIPGSGDIAATVVATVGLSVFLHGLTAGPLVGAYHRWFTRQATRAAAAGCKTPLAEGKATVVPRTRRHPDPNEDSAVPAARGSRATTAADGIPLGESPHG</sequence>
<accession>A0A543HX62</accession>
<keyword evidence="5 10" id="KW-0812">Transmembrane</keyword>
<proteinExistence type="predicted"/>
<protein>
    <submittedName>
        <fullName evidence="12">Sodium/proton antiporter (CPA1 family)</fullName>
    </submittedName>
</protein>
<dbReference type="Pfam" id="PF00999">
    <property type="entry name" value="Na_H_Exchanger"/>
    <property type="match status" value="1"/>
</dbReference>
<keyword evidence="8 10" id="KW-0472">Membrane</keyword>
<evidence type="ECO:0000313" key="12">
    <source>
        <dbReference type="EMBL" id="TQM62869.1"/>
    </source>
</evidence>
<evidence type="ECO:0000256" key="6">
    <source>
        <dbReference type="ARBA" id="ARBA00022989"/>
    </source>
</evidence>
<dbReference type="EMBL" id="VFPM01000002">
    <property type="protein sequence ID" value="TQM62869.1"/>
    <property type="molecule type" value="Genomic_DNA"/>
</dbReference>
<feature type="transmembrane region" description="Helical" evidence="10">
    <location>
        <begin position="364"/>
        <end position="390"/>
    </location>
</feature>
<feature type="transmembrane region" description="Helical" evidence="10">
    <location>
        <begin position="192"/>
        <end position="210"/>
    </location>
</feature>
<dbReference type="OrthoDB" id="4174405at2"/>
<dbReference type="Gene3D" id="1.20.1530.20">
    <property type="match status" value="1"/>
</dbReference>
<evidence type="ECO:0000256" key="9">
    <source>
        <dbReference type="SAM" id="MobiDB-lite"/>
    </source>
</evidence>
<comment type="caution">
    <text evidence="12">The sequence shown here is derived from an EMBL/GenBank/DDBJ whole genome shotgun (WGS) entry which is preliminary data.</text>
</comment>
<feature type="transmembrane region" description="Helical" evidence="10">
    <location>
        <begin position="230"/>
        <end position="257"/>
    </location>
</feature>
<organism evidence="12 13">
    <name type="scientific">Humibacillus xanthopallidus</name>
    <dbReference type="NCBI Taxonomy" id="412689"/>
    <lineage>
        <taxon>Bacteria</taxon>
        <taxon>Bacillati</taxon>
        <taxon>Actinomycetota</taxon>
        <taxon>Actinomycetes</taxon>
        <taxon>Micrococcales</taxon>
        <taxon>Intrasporangiaceae</taxon>
        <taxon>Humibacillus</taxon>
    </lineage>
</organism>
<evidence type="ECO:0000256" key="8">
    <source>
        <dbReference type="ARBA" id="ARBA00023136"/>
    </source>
</evidence>
<evidence type="ECO:0000313" key="13">
    <source>
        <dbReference type="Proteomes" id="UP000316747"/>
    </source>
</evidence>
<dbReference type="PANTHER" id="PTHR32507:SF8">
    <property type="entry name" value="CNH1P"/>
    <property type="match status" value="1"/>
</dbReference>
<feature type="domain" description="Cation/H+ exchanger transmembrane" evidence="11">
    <location>
        <begin position="10"/>
        <end position="387"/>
    </location>
</feature>
<dbReference type="Proteomes" id="UP000316747">
    <property type="component" value="Unassembled WGS sequence"/>
</dbReference>
<evidence type="ECO:0000259" key="11">
    <source>
        <dbReference type="Pfam" id="PF00999"/>
    </source>
</evidence>
<feature type="transmembrane region" description="Helical" evidence="10">
    <location>
        <begin position="90"/>
        <end position="122"/>
    </location>
</feature>
<reference evidence="12 13" key="1">
    <citation type="submission" date="2019-06" db="EMBL/GenBank/DDBJ databases">
        <title>Genome sequencing of plant associated microbes to promote plant fitness in Sorghum bicolor and Oryza sativa.</title>
        <authorList>
            <person name="Coleman-Derr D."/>
        </authorList>
    </citation>
    <scope>NUCLEOTIDE SEQUENCE [LARGE SCALE GENOMIC DNA]</scope>
    <source>
        <strain evidence="12 13">KV-663</strain>
    </source>
</reference>
<keyword evidence="3" id="KW-0050">Antiport</keyword>
<dbReference type="GO" id="GO:0015297">
    <property type="term" value="F:antiporter activity"/>
    <property type="evidence" value="ECO:0007669"/>
    <property type="project" value="UniProtKB-KW"/>
</dbReference>
<feature type="transmembrane region" description="Helical" evidence="10">
    <location>
        <begin position="303"/>
        <end position="324"/>
    </location>
</feature>
<feature type="transmembrane region" description="Helical" evidence="10">
    <location>
        <begin position="160"/>
        <end position="185"/>
    </location>
</feature>
<dbReference type="GO" id="GO:1902600">
    <property type="term" value="P:proton transmembrane transport"/>
    <property type="evidence" value="ECO:0007669"/>
    <property type="project" value="InterPro"/>
</dbReference>